<dbReference type="PANTHER" id="PTHR11907">
    <property type="entry name" value="AMIDOPHOSPHORIBOSYLTRANSFERASE"/>
    <property type="match status" value="1"/>
</dbReference>
<comment type="similarity">
    <text evidence="2 8">In the C-terminal section; belongs to the purine/pyrimidine phosphoribosyltransferase family.</text>
</comment>
<evidence type="ECO:0000256" key="8">
    <source>
        <dbReference type="PIRNR" id="PIRNR000485"/>
    </source>
</evidence>
<evidence type="ECO:0000256" key="9">
    <source>
        <dbReference type="PIRSR" id="PIRSR000485-1"/>
    </source>
</evidence>
<evidence type="ECO:0000313" key="13">
    <source>
        <dbReference type="EMBL" id="KAH7357899.1"/>
    </source>
</evidence>
<dbReference type="Pfam" id="PF00156">
    <property type="entry name" value="Pribosyltran"/>
    <property type="match status" value="1"/>
</dbReference>
<evidence type="ECO:0000256" key="1">
    <source>
        <dbReference type="ARBA" id="ARBA00005209"/>
    </source>
</evidence>
<dbReference type="PROSITE" id="PS51278">
    <property type="entry name" value="GATASE_TYPE_2"/>
    <property type="match status" value="1"/>
</dbReference>
<dbReference type="GO" id="GO:0006189">
    <property type="term" value="P:'de novo' IMP biosynthetic process"/>
    <property type="evidence" value="ECO:0007669"/>
    <property type="project" value="UniProtKB-UniPathway"/>
</dbReference>
<name>A0A8K0TA98_9PEZI</name>
<dbReference type="EC" id="2.4.2.14" evidence="3 8"/>
<dbReference type="InterPro" id="IPR005854">
    <property type="entry name" value="PurF"/>
</dbReference>
<feature type="active site" description="Nucleophile" evidence="9">
    <location>
        <position position="2"/>
    </location>
</feature>
<sequence>MCGISAILLGDPEATTAVIDLHESLYYLQHRGQDAAGIAVCEGGRVAQCKGVGMASKVFDDGKRATPATMPGFMGISHLRYPTAGTSSASEAQPFFVNSPFGLSMSVNGNLVNTPELVRFLDFEARRHVNTDSDSELLLNIFAFALGELRKTRASVDDVFTALREVYARCQGAYACTAMIAGFGILGFRDENGIRPLCLGSRPSETVKGAVDYFLASESIALVQLGFKNIVDILPGQAVFIKKGGVPQFSQIVPAKTYTPDLFEYLYLARPDTCIDGISVHRSRQNMGLKLADRVREVLGEKGAQEIDVVIPIPETSNTSAAAMATELQKPLVNAFVKNRYIYRTFIVPGQKARQKSVRRKLSPIASEFKDKVVCLVDDSIVRGTTSREIVQMVKECEAKRIILVSCSPEITHPHVHGIDLADPAQLLAHNRTLEEMTNLLQCDTLIFQTLEDLKAACIEAGGEDTQVRDFEVGVFCGKYKSHVPADYFERTARLHGNKKRKAAAIGEAEEERDAGAFVVASSGPINVPVRQDAPYDSSAQGSDFQDDISIHNLAKP</sequence>
<dbReference type="InterPro" id="IPR017932">
    <property type="entry name" value="GATase_2_dom"/>
</dbReference>
<evidence type="ECO:0000313" key="14">
    <source>
        <dbReference type="Proteomes" id="UP000813385"/>
    </source>
</evidence>
<dbReference type="Gene3D" id="3.60.20.10">
    <property type="entry name" value="Glutamine Phosphoribosylpyrophosphate, subunit 1, domain 1"/>
    <property type="match status" value="1"/>
</dbReference>
<keyword evidence="5 8" id="KW-0808">Transferase</keyword>
<feature type="region of interest" description="Disordered" evidence="11">
    <location>
        <begin position="527"/>
        <end position="557"/>
    </location>
</feature>
<dbReference type="AlphaFoldDB" id="A0A8K0TA98"/>
<keyword evidence="10" id="KW-0479">Metal-binding</keyword>
<evidence type="ECO:0000256" key="5">
    <source>
        <dbReference type="ARBA" id="ARBA00022679"/>
    </source>
</evidence>
<dbReference type="GO" id="GO:0004044">
    <property type="term" value="F:amidophosphoribosyltransferase activity"/>
    <property type="evidence" value="ECO:0007669"/>
    <property type="project" value="UniProtKB-EC"/>
</dbReference>
<feature type="binding site" evidence="10">
    <location>
        <position position="316"/>
    </location>
    <ligand>
        <name>Mg(2+)</name>
        <dbReference type="ChEBI" id="CHEBI:18420"/>
    </ligand>
</feature>
<dbReference type="SUPFAM" id="SSF56235">
    <property type="entry name" value="N-terminal nucleophile aminohydrolases (Ntn hydrolases)"/>
    <property type="match status" value="1"/>
</dbReference>
<evidence type="ECO:0000256" key="4">
    <source>
        <dbReference type="ARBA" id="ARBA00022676"/>
    </source>
</evidence>
<dbReference type="UniPathway" id="UPA00074">
    <property type="reaction ID" value="UER00124"/>
</dbReference>
<keyword evidence="14" id="KW-1185">Reference proteome</keyword>
<dbReference type="Gene3D" id="3.40.50.2020">
    <property type="match status" value="1"/>
</dbReference>
<reference evidence="13" key="1">
    <citation type="journal article" date="2021" name="Nat. Commun.">
        <title>Genetic determinants of endophytism in the Arabidopsis root mycobiome.</title>
        <authorList>
            <person name="Mesny F."/>
            <person name="Miyauchi S."/>
            <person name="Thiergart T."/>
            <person name="Pickel B."/>
            <person name="Atanasova L."/>
            <person name="Karlsson M."/>
            <person name="Huettel B."/>
            <person name="Barry K.W."/>
            <person name="Haridas S."/>
            <person name="Chen C."/>
            <person name="Bauer D."/>
            <person name="Andreopoulos W."/>
            <person name="Pangilinan J."/>
            <person name="LaButti K."/>
            <person name="Riley R."/>
            <person name="Lipzen A."/>
            <person name="Clum A."/>
            <person name="Drula E."/>
            <person name="Henrissat B."/>
            <person name="Kohler A."/>
            <person name="Grigoriev I.V."/>
            <person name="Martin F.M."/>
            <person name="Hacquard S."/>
        </authorList>
    </citation>
    <scope>NUCLEOTIDE SEQUENCE</scope>
    <source>
        <strain evidence="13">MPI-CAGE-AT-0016</strain>
    </source>
</reference>
<evidence type="ECO:0000259" key="12">
    <source>
        <dbReference type="PROSITE" id="PS51278"/>
    </source>
</evidence>
<keyword evidence="10" id="KW-0460">Magnesium</keyword>
<accession>A0A8K0TA98</accession>
<comment type="catalytic activity">
    <reaction evidence="8">
        <text>5-phospho-beta-D-ribosylamine + L-glutamate + diphosphate = 5-phospho-alpha-D-ribose 1-diphosphate + L-glutamine + H2O</text>
        <dbReference type="Rhea" id="RHEA:14905"/>
        <dbReference type="ChEBI" id="CHEBI:15377"/>
        <dbReference type="ChEBI" id="CHEBI:29985"/>
        <dbReference type="ChEBI" id="CHEBI:33019"/>
        <dbReference type="ChEBI" id="CHEBI:58017"/>
        <dbReference type="ChEBI" id="CHEBI:58359"/>
        <dbReference type="ChEBI" id="CHEBI:58681"/>
        <dbReference type="EC" id="2.4.2.14"/>
    </reaction>
</comment>
<dbReference type="SUPFAM" id="SSF53271">
    <property type="entry name" value="PRTase-like"/>
    <property type="match status" value="1"/>
</dbReference>
<evidence type="ECO:0000256" key="11">
    <source>
        <dbReference type="SAM" id="MobiDB-lite"/>
    </source>
</evidence>
<feature type="binding site" evidence="10">
    <location>
        <position position="379"/>
    </location>
    <ligand>
        <name>Mg(2+)</name>
        <dbReference type="ChEBI" id="CHEBI:18420"/>
    </ligand>
</feature>
<dbReference type="HAMAP" id="MF_01931">
    <property type="entry name" value="PurF"/>
    <property type="match status" value="1"/>
</dbReference>
<dbReference type="InterPro" id="IPR029057">
    <property type="entry name" value="PRTase-like"/>
</dbReference>
<evidence type="ECO:0000256" key="2">
    <source>
        <dbReference type="ARBA" id="ARBA00010138"/>
    </source>
</evidence>
<feature type="domain" description="Glutamine amidotransferase type-2" evidence="12">
    <location>
        <begin position="2"/>
        <end position="244"/>
    </location>
</feature>
<dbReference type="CDD" id="cd06223">
    <property type="entry name" value="PRTases_typeI"/>
    <property type="match status" value="1"/>
</dbReference>
<dbReference type="Proteomes" id="UP000813385">
    <property type="component" value="Unassembled WGS sequence"/>
</dbReference>
<evidence type="ECO:0000256" key="10">
    <source>
        <dbReference type="PIRSR" id="PIRSR000485-2"/>
    </source>
</evidence>
<feature type="binding site" evidence="10">
    <location>
        <position position="378"/>
    </location>
    <ligand>
        <name>Mg(2+)</name>
        <dbReference type="ChEBI" id="CHEBI:18420"/>
    </ligand>
</feature>
<keyword evidence="4 8" id="KW-0328">Glycosyltransferase</keyword>
<dbReference type="InterPro" id="IPR000836">
    <property type="entry name" value="PRTase_dom"/>
</dbReference>
<keyword evidence="7" id="KW-0315">Glutamine amidotransferase</keyword>
<evidence type="ECO:0000256" key="3">
    <source>
        <dbReference type="ARBA" id="ARBA00011941"/>
    </source>
</evidence>
<organism evidence="13 14">
    <name type="scientific">Plectosphaerella cucumerina</name>
    <dbReference type="NCBI Taxonomy" id="40658"/>
    <lineage>
        <taxon>Eukaryota</taxon>
        <taxon>Fungi</taxon>
        <taxon>Dikarya</taxon>
        <taxon>Ascomycota</taxon>
        <taxon>Pezizomycotina</taxon>
        <taxon>Sordariomycetes</taxon>
        <taxon>Hypocreomycetidae</taxon>
        <taxon>Glomerellales</taxon>
        <taxon>Plectosphaerellaceae</taxon>
        <taxon>Plectosphaerella</taxon>
    </lineage>
</organism>
<dbReference type="NCBIfam" id="TIGR01134">
    <property type="entry name" value="purF"/>
    <property type="match status" value="1"/>
</dbReference>
<comment type="pathway">
    <text evidence="1 8">Purine metabolism; IMP biosynthesis via de novo pathway; N(1)-(5-phospho-D-ribosyl)glycinamide from 5-phospho-alpha-D-ribose 1-diphosphate: step 1/2.</text>
</comment>
<dbReference type="PIRSF" id="PIRSF000485">
    <property type="entry name" value="Amd_phspho_trans"/>
    <property type="match status" value="1"/>
</dbReference>
<proteinExistence type="inferred from homology"/>
<dbReference type="GO" id="GO:0046872">
    <property type="term" value="F:metal ion binding"/>
    <property type="evidence" value="ECO:0007669"/>
    <property type="project" value="UniProtKB-KW"/>
</dbReference>
<dbReference type="Pfam" id="PF13522">
    <property type="entry name" value="GATase_6"/>
    <property type="match status" value="1"/>
</dbReference>
<evidence type="ECO:0000256" key="7">
    <source>
        <dbReference type="ARBA" id="ARBA00022962"/>
    </source>
</evidence>
<dbReference type="GO" id="GO:0009113">
    <property type="term" value="P:purine nucleobase biosynthetic process"/>
    <property type="evidence" value="ECO:0007669"/>
    <property type="project" value="InterPro"/>
</dbReference>
<comment type="caution">
    <text evidence="13">The sequence shown here is derived from an EMBL/GenBank/DDBJ whole genome shotgun (WGS) entry which is preliminary data.</text>
</comment>
<protein>
    <recommendedName>
        <fullName evidence="3 8">Amidophosphoribosyltransferase</fullName>
        <shortName evidence="8">ATase</shortName>
        <ecNumber evidence="3 8">2.4.2.14</ecNumber>
    </recommendedName>
    <alternativeName>
        <fullName evidence="8">Glutamine phosphoribosylpyrophosphate amidotransferase</fullName>
    </alternativeName>
</protein>
<evidence type="ECO:0000256" key="6">
    <source>
        <dbReference type="ARBA" id="ARBA00022755"/>
    </source>
</evidence>
<dbReference type="OrthoDB" id="191723at2759"/>
<keyword evidence="6 8" id="KW-0658">Purine biosynthesis</keyword>
<gene>
    <name evidence="13" type="ORF">B0T11DRAFT_97480</name>
</gene>
<dbReference type="EMBL" id="JAGPXD010000004">
    <property type="protein sequence ID" value="KAH7357899.1"/>
    <property type="molecule type" value="Genomic_DNA"/>
</dbReference>
<dbReference type="InterPro" id="IPR029055">
    <property type="entry name" value="Ntn_hydrolases_N"/>
</dbReference>
<comment type="cofactor">
    <cofactor evidence="10">
        <name>Mg(2+)</name>
        <dbReference type="ChEBI" id="CHEBI:18420"/>
    </cofactor>
    <text evidence="10">Binds 1 Mg(2+) ion per subunit.</text>
</comment>